<dbReference type="GO" id="GO:0003755">
    <property type="term" value="F:peptidyl-prolyl cis-trans isomerase activity"/>
    <property type="evidence" value="ECO:0007669"/>
    <property type="project" value="UniProtKB-UniRule"/>
</dbReference>
<evidence type="ECO:0000313" key="6">
    <source>
        <dbReference type="EMBL" id="GAL63886.1"/>
    </source>
</evidence>
<keyword evidence="3 4" id="KW-0413">Isomerase</keyword>
<dbReference type="NCBIfam" id="TIGR03516">
    <property type="entry name" value="ppisom_GldI"/>
    <property type="match status" value="1"/>
</dbReference>
<comment type="caution">
    <text evidence="6">The sequence shown here is derived from an EMBL/GenBank/DDBJ whole genome shotgun (WGS) entry which is preliminary data.</text>
</comment>
<dbReference type="SUPFAM" id="SSF54534">
    <property type="entry name" value="FKBP-like"/>
    <property type="match status" value="1"/>
</dbReference>
<dbReference type="EC" id="5.2.1.8" evidence="4"/>
<feature type="domain" description="PPIase FKBP-type" evidence="5">
    <location>
        <begin position="89"/>
        <end position="176"/>
    </location>
</feature>
<comment type="similarity">
    <text evidence="4">Belongs to the FKBP-type PPIase family.</text>
</comment>
<organism evidence="6 7">
    <name type="scientific">Algibacter lectus</name>
    <dbReference type="NCBI Taxonomy" id="221126"/>
    <lineage>
        <taxon>Bacteria</taxon>
        <taxon>Pseudomonadati</taxon>
        <taxon>Bacteroidota</taxon>
        <taxon>Flavobacteriia</taxon>
        <taxon>Flavobacteriales</taxon>
        <taxon>Flavobacteriaceae</taxon>
        <taxon>Algibacter</taxon>
    </lineage>
</organism>
<protein>
    <recommendedName>
        <fullName evidence="4">Peptidyl-prolyl cis-trans isomerase</fullName>
        <ecNumber evidence="4">5.2.1.8</ecNumber>
    </recommendedName>
</protein>
<evidence type="ECO:0000256" key="2">
    <source>
        <dbReference type="ARBA" id="ARBA00023110"/>
    </source>
</evidence>
<reference evidence="6 7" key="1">
    <citation type="journal article" date="2014" name="Genome Announc.">
        <title>Draft Genome Sequences of Marine Flavobacterium Algibacter lectus Strains SS8 and NR4.</title>
        <authorList>
            <person name="Takatani N."/>
            <person name="Nakanishi M."/>
            <person name="Meirelles P."/>
            <person name="Mino S."/>
            <person name="Suda W."/>
            <person name="Oshima K."/>
            <person name="Hattori M."/>
            <person name="Ohkuma M."/>
            <person name="Hosokawa M."/>
            <person name="Miyashita K."/>
            <person name="Thompson F.L."/>
            <person name="Niwa A."/>
            <person name="Sawabe T."/>
            <person name="Sawabe T."/>
        </authorList>
    </citation>
    <scope>NUCLEOTIDE SEQUENCE [LARGE SCALE GENOMIC DNA]</scope>
    <source>
        <strain evidence="6 7">JCM 19300</strain>
    </source>
</reference>
<dbReference type="InterPro" id="IPR019869">
    <property type="entry name" value="Motility-assoc_PPIase_GldI"/>
</dbReference>
<name>A0A090VGL4_9FLAO</name>
<dbReference type="RefSeq" id="WP_042505734.1">
    <property type="nucleotide sequence ID" value="NZ_BBNQ01000014.1"/>
</dbReference>
<dbReference type="EMBL" id="BBNQ01000014">
    <property type="protein sequence ID" value="GAL63886.1"/>
    <property type="molecule type" value="Genomic_DNA"/>
</dbReference>
<dbReference type="Gene3D" id="3.10.50.40">
    <property type="match status" value="1"/>
</dbReference>
<evidence type="ECO:0000313" key="7">
    <source>
        <dbReference type="Proteomes" id="UP000029644"/>
    </source>
</evidence>
<accession>A0A090VGL4</accession>
<dbReference type="InterPro" id="IPR001179">
    <property type="entry name" value="PPIase_FKBP_dom"/>
</dbReference>
<dbReference type="AlphaFoldDB" id="A0A090VGL4"/>
<gene>
    <name evidence="6" type="ORF">JCM19300_2141</name>
</gene>
<evidence type="ECO:0000256" key="4">
    <source>
        <dbReference type="RuleBase" id="RU003915"/>
    </source>
</evidence>
<comment type="catalytic activity">
    <reaction evidence="1 3 4">
        <text>[protein]-peptidylproline (omega=180) = [protein]-peptidylproline (omega=0)</text>
        <dbReference type="Rhea" id="RHEA:16237"/>
        <dbReference type="Rhea" id="RHEA-COMP:10747"/>
        <dbReference type="Rhea" id="RHEA-COMP:10748"/>
        <dbReference type="ChEBI" id="CHEBI:83833"/>
        <dbReference type="ChEBI" id="CHEBI:83834"/>
        <dbReference type="EC" id="5.2.1.8"/>
    </reaction>
</comment>
<evidence type="ECO:0000256" key="1">
    <source>
        <dbReference type="ARBA" id="ARBA00000971"/>
    </source>
</evidence>
<dbReference type="Pfam" id="PF00254">
    <property type="entry name" value="FKBP_C"/>
    <property type="match status" value="1"/>
</dbReference>
<dbReference type="Proteomes" id="UP000029644">
    <property type="component" value="Unassembled WGS sequence"/>
</dbReference>
<evidence type="ECO:0000259" key="5">
    <source>
        <dbReference type="PROSITE" id="PS50059"/>
    </source>
</evidence>
<dbReference type="PROSITE" id="PS50059">
    <property type="entry name" value="FKBP_PPIASE"/>
    <property type="match status" value="1"/>
</dbReference>
<dbReference type="InterPro" id="IPR046357">
    <property type="entry name" value="PPIase_dom_sf"/>
</dbReference>
<proteinExistence type="inferred from homology"/>
<keyword evidence="2 3" id="KW-0697">Rotamase</keyword>
<sequence length="181" mass="20224">MNKLIATALLALLVFNCKSPEARQPISTKSGSYIDASIALNKKRFAKEKAVIEKIMEADDGTYLASDTGFWYKYQTKTESDSLKTPGFGDLINFDYDVKSLNGNEIYSKADLKTQNYAMDKQELFTGLRHGLKLMKAGETVTFIFPSDRAYGYYGDENKIGPNTPLICEVTVNSITQNQNN</sequence>
<evidence type="ECO:0000256" key="3">
    <source>
        <dbReference type="PROSITE-ProRule" id="PRU00277"/>
    </source>
</evidence>
<dbReference type="OrthoDB" id="1093155at2"/>